<proteinExistence type="predicted"/>
<sequence>MWEALKFRAAAETTSFRIRETFLDTVDEALSCTSKDPTLLVILATAIQNLWQDRNHLYFQEERQNMPVAVLIQLTRNEVESSVHDGSVGKRAKDASRAKATTLGLRLNRIRKKAS</sequence>
<dbReference type="Proteomes" id="UP001605036">
    <property type="component" value="Unassembled WGS sequence"/>
</dbReference>
<gene>
    <name evidence="1" type="ORF">R1flu_013623</name>
</gene>
<keyword evidence="2" id="KW-1185">Reference proteome</keyword>
<evidence type="ECO:0000313" key="1">
    <source>
        <dbReference type="EMBL" id="KAL2628937.1"/>
    </source>
</evidence>
<name>A0ABD1YDY3_9MARC</name>
<organism evidence="1 2">
    <name type="scientific">Riccia fluitans</name>
    <dbReference type="NCBI Taxonomy" id="41844"/>
    <lineage>
        <taxon>Eukaryota</taxon>
        <taxon>Viridiplantae</taxon>
        <taxon>Streptophyta</taxon>
        <taxon>Embryophyta</taxon>
        <taxon>Marchantiophyta</taxon>
        <taxon>Marchantiopsida</taxon>
        <taxon>Marchantiidae</taxon>
        <taxon>Marchantiales</taxon>
        <taxon>Ricciaceae</taxon>
        <taxon>Riccia</taxon>
    </lineage>
</organism>
<accession>A0ABD1YDY3</accession>
<dbReference type="EMBL" id="JBHFFA010000004">
    <property type="protein sequence ID" value="KAL2628937.1"/>
    <property type="molecule type" value="Genomic_DNA"/>
</dbReference>
<protein>
    <submittedName>
        <fullName evidence="1">Uncharacterized protein</fullName>
    </submittedName>
</protein>
<reference evidence="1 2" key="1">
    <citation type="submission" date="2024-09" db="EMBL/GenBank/DDBJ databases">
        <title>Chromosome-scale assembly of Riccia fluitans.</title>
        <authorList>
            <person name="Paukszto L."/>
            <person name="Sawicki J."/>
            <person name="Karawczyk K."/>
            <person name="Piernik-Szablinska J."/>
            <person name="Szczecinska M."/>
            <person name="Mazdziarz M."/>
        </authorList>
    </citation>
    <scope>NUCLEOTIDE SEQUENCE [LARGE SCALE GENOMIC DNA]</scope>
    <source>
        <strain evidence="1">Rf_01</strain>
        <tissue evidence="1">Aerial parts of the thallus</tissue>
    </source>
</reference>
<comment type="caution">
    <text evidence="1">The sequence shown here is derived from an EMBL/GenBank/DDBJ whole genome shotgun (WGS) entry which is preliminary data.</text>
</comment>
<evidence type="ECO:0000313" key="2">
    <source>
        <dbReference type="Proteomes" id="UP001605036"/>
    </source>
</evidence>
<dbReference type="AlphaFoldDB" id="A0ABD1YDY3"/>